<feature type="signal peptide" evidence="2">
    <location>
        <begin position="1"/>
        <end position="25"/>
    </location>
</feature>
<dbReference type="EMBL" id="MSFU01000026">
    <property type="protein sequence ID" value="PWY65760.1"/>
    <property type="molecule type" value="Genomic_DNA"/>
</dbReference>
<dbReference type="InterPro" id="IPR012341">
    <property type="entry name" value="6hp_glycosidase-like_sf"/>
</dbReference>
<dbReference type="Proteomes" id="UP000246171">
    <property type="component" value="Unassembled WGS sequence"/>
</dbReference>
<protein>
    <submittedName>
        <fullName evidence="3">Cell wall glycosyl hydrolase YteR</fullName>
    </submittedName>
</protein>
<evidence type="ECO:0000313" key="4">
    <source>
        <dbReference type="Proteomes" id="UP000246171"/>
    </source>
</evidence>
<proteinExistence type="predicted"/>
<gene>
    <name evidence="3" type="ORF">BO83DRAFT_391874</name>
</gene>
<dbReference type="InterPro" id="IPR008928">
    <property type="entry name" value="6-hairpin_glycosidase_sf"/>
</dbReference>
<evidence type="ECO:0000313" key="3">
    <source>
        <dbReference type="EMBL" id="PWY65760.1"/>
    </source>
</evidence>
<feature type="chain" id="PRO_5016379095" evidence="2">
    <location>
        <begin position="26"/>
        <end position="443"/>
    </location>
</feature>
<dbReference type="PANTHER" id="PTHR33886">
    <property type="entry name" value="UNSATURATED RHAMNOGALACTURONAN HYDROLASE (EUROFUNG)"/>
    <property type="match status" value="1"/>
</dbReference>
<dbReference type="Pfam" id="PF07470">
    <property type="entry name" value="Glyco_hydro_88"/>
    <property type="match status" value="1"/>
</dbReference>
<dbReference type="GeneID" id="37054877"/>
<keyword evidence="2" id="KW-0732">Signal</keyword>
<evidence type="ECO:0000256" key="1">
    <source>
        <dbReference type="ARBA" id="ARBA00022801"/>
    </source>
</evidence>
<dbReference type="VEuPathDB" id="FungiDB:BO83DRAFT_391874"/>
<dbReference type="RefSeq" id="XP_025384634.1">
    <property type="nucleotide sequence ID" value="XM_025532915.1"/>
</dbReference>
<dbReference type="SUPFAM" id="SSF48208">
    <property type="entry name" value="Six-hairpin glycosidases"/>
    <property type="match status" value="1"/>
</dbReference>
<dbReference type="OrthoDB" id="540611at2759"/>
<reference evidence="3" key="1">
    <citation type="submission" date="2016-12" db="EMBL/GenBank/DDBJ databases">
        <title>The genomes of Aspergillus section Nigri reveals drivers in fungal speciation.</title>
        <authorList>
            <consortium name="DOE Joint Genome Institute"/>
            <person name="Vesth T.C."/>
            <person name="Nybo J."/>
            <person name="Theobald S."/>
            <person name="Brandl J."/>
            <person name="Frisvad J.C."/>
            <person name="Nielsen K.F."/>
            <person name="Lyhne E.K."/>
            <person name="Kogle M.E."/>
            <person name="Kuo A."/>
            <person name="Riley R."/>
            <person name="Clum A."/>
            <person name="Nolan M."/>
            <person name="Lipzen A."/>
            <person name="Salamov A."/>
            <person name="Henrissat B."/>
            <person name="Wiebenga A."/>
            <person name="De vries R.P."/>
            <person name="Grigoriev I.V."/>
            <person name="Mortensen U.H."/>
            <person name="Andersen M.R."/>
            <person name="Baker S.E."/>
        </authorList>
    </citation>
    <scope>NUCLEOTIDE SEQUENCE</scope>
    <source>
        <strain evidence="3">CBS 122712</strain>
    </source>
</reference>
<keyword evidence="4" id="KW-1185">Reference proteome</keyword>
<keyword evidence="1 3" id="KW-0378">Hydrolase</keyword>
<dbReference type="GO" id="GO:0005975">
    <property type="term" value="P:carbohydrate metabolic process"/>
    <property type="evidence" value="ECO:0007669"/>
    <property type="project" value="InterPro"/>
</dbReference>
<dbReference type="GO" id="GO:0016787">
    <property type="term" value="F:hydrolase activity"/>
    <property type="evidence" value="ECO:0007669"/>
    <property type="project" value="UniProtKB-KW"/>
</dbReference>
<comment type="caution">
    <text evidence="3">The sequence shown here is derived from an EMBL/GenBank/DDBJ whole genome shotgun (WGS) entry which is preliminary data.</text>
</comment>
<organism evidence="3 4">
    <name type="scientific">Aspergillus eucalypticola (strain CBS 122712 / IBT 29274)</name>
    <dbReference type="NCBI Taxonomy" id="1448314"/>
    <lineage>
        <taxon>Eukaryota</taxon>
        <taxon>Fungi</taxon>
        <taxon>Dikarya</taxon>
        <taxon>Ascomycota</taxon>
        <taxon>Pezizomycotina</taxon>
        <taxon>Eurotiomycetes</taxon>
        <taxon>Eurotiomycetidae</taxon>
        <taxon>Eurotiales</taxon>
        <taxon>Aspergillaceae</taxon>
        <taxon>Aspergillus</taxon>
        <taxon>Aspergillus subgen. Circumdati</taxon>
    </lineage>
</organism>
<dbReference type="InterPro" id="IPR052043">
    <property type="entry name" value="PolySaccharide_Degr_Enz"/>
</dbReference>
<name>A0A317V0Q5_ASPEC</name>
<evidence type="ECO:0000256" key="2">
    <source>
        <dbReference type="SAM" id="SignalP"/>
    </source>
</evidence>
<dbReference type="PANTHER" id="PTHR33886:SF11">
    <property type="entry name" value="WALL GLYCOSYL HYDROLASE YTER, PUTATIVE (AFU_ORTHOLOGUE AFUA_2G14630)-RELATED"/>
    <property type="match status" value="1"/>
</dbReference>
<dbReference type="AlphaFoldDB" id="A0A317V0Q5"/>
<dbReference type="Gene3D" id="1.50.10.10">
    <property type="match status" value="1"/>
</dbReference>
<accession>A0A317V0Q5</accession>
<dbReference type="InterPro" id="IPR010905">
    <property type="entry name" value="Glyco_hydro_88"/>
</dbReference>
<sequence>MTQSFLPFTAALLTGLLSHSQPAAAVGISCDPDTRPYSAWMTDSVIARRDAILGDFTPGDDIYPNISQVTLFESTVTRLKEYYDADSCGQVDWHSYALDGAESLLPAVQDVSFIVNAPLTIFASGDVMYHQYDRAPNDTYKQALDNLHDAFNARTRDSEGAFWYFNPYPNWGVLEGLFPLSSFISMWKTYFDPTNTTLTDSLTLSLDLFKDHCHDDSSGLLFHGYDSSKTASWADPTTGASPYVWNRALGDWFMTLVDLLERSGKNSAILNETQRDDVYTKYWNVANTIINDADEETGCWWQVMLHGGEEGNYIESSGSAQFVYGLLKGARLGYLQGETPNGVAYTDAADKCYNYLLSEFVKEEADGTLGYNGTVADCGLYDPTFETDEEAESRESREGKPLSLKPCLSIGSLRGRWGKSLTITQMAMTLSSKRELNYCPELI</sequence>